<dbReference type="GO" id="GO:0016705">
    <property type="term" value="F:oxidoreductase activity, acting on paired donors, with incorporation or reduction of molecular oxygen"/>
    <property type="evidence" value="ECO:0007669"/>
    <property type="project" value="InterPro"/>
</dbReference>
<dbReference type="AlphaFoldDB" id="A0A3A1YYC1"/>
<protein>
    <submittedName>
        <fullName evidence="2">LLM class flavin-dependent oxidoreductase</fullName>
    </submittedName>
</protein>
<feature type="domain" description="Luciferase-like" evidence="1">
    <location>
        <begin position="43"/>
        <end position="337"/>
    </location>
</feature>
<comment type="caution">
    <text evidence="2">The sequence shown here is derived from an EMBL/GenBank/DDBJ whole genome shotgun (WGS) entry which is preliminary data.</text>
</comment>
<dbReference type="PANTHER" id="PTHR30137:SF6">
    <property type="entry name" value="LUCIFERASE-LIKE MONOOXYGENASE"/>
    <property type="match status" value="1"/>
</dbReference>
<dbReference type="RefSeq" id="WP_119515458.1">
    <property type="nucleotide sequence ID" value="NZ_NQYH01000001.1"/>
</dbReference>
<proteinExistence type="predicted"/>
<dbReference type="InterPro" id="IPR050766">
    <property type="entry name" value="Bact_Lucif_Oxidored"/>
</dbReference>
<dbReference type="InterPro" id="IPR036661">
    <property type="entry name" value="Luciferase-like_sf"/>
</dbReference>
<reference evidence="2 3" key="1">
    <citation type="submission" date="2017-08" db="EMBL/GenBank/DDBJ databases">
        <title>Pusillimonas indicus sp. nov., a member of the family Alcaligenaceae isolated from surface seawater.</title>
        <authorList>
            <person name="Li J."/>
        </authorList>
    </citation>
    <scope>NUCLEOTIDE SEQUENCE [LARGE SCALE GENOMIC DNA]</scope>
    <source>
        <strain evidence="2 3">L52-1-41</strain>
    </source>
</reference>
<dbReference type="EMBL" id="NQYH01000001">
    <property type="protein sequence ID" value="RIY42491.1"/>
    <property type="molecule type" value="Genomic_DNA"/>
</dbReference>
<dbReference type="Proteomes" id="UP000266206">
    <property type="component" value="Unassembled WGS sequence"/>
</dbReference>
<evidence type="ECO:0000259" key="1">
    <source>
        <dbReference type="Pfam" id="PF00296"/>
    </source>
</evidence>
<dbReference type="Pfam" id="PF00296">
    <property type="entry name" value="Bac_luciferase"/>
    <property type="match status" value="1"/>
</dbReference>
<dbReference type="InterPro" id="IPR011251">
    <property type="entry name" value="Luciferase-like_dom"/>
</dbReference>
<organism evidence="2 3">
    <name type="scientific">Neopusillimonas maritima</name>
    <dbReference type="NCBI Taxonomy" id="2026239"/>
    <lineage>
        <taxon>Bacteria</taxon>
        <taxon>Pseudomonadati</taxon>
        <taxon>Pseudomonadota</taxon>
        <taxon>Betaproteobacteria</taxon>
        <taxon>Burkholderiales</taxon>
        <taxon>Alcaligenaceae</taxon>
        <taxon>Neopusillimonas</taxon>
    </lineage>
</organism>
<dbReference type="Gene3D" id="3.20.20.30">
    <property type="entry name" value="Luciferase-like domain"/>
    <property type="match status" value="1"/>
</dbReference>
<name>A0A3A1YYC1_9BURK</name>
<accession>A0A3A1YYC1</accession>
<evidence type="ECO:0000313" key="3">
    <source>
        <dbReference type="Proteomes" id="UP000266206"/>
    </source>
</evidence>
<gene>
    <name evidence="2" type="ORF">CJP73_03410</name>
</gene>
<dbReference type="OrthoDB" id="7055978at2"/>
<evidence type="ECO:0000313" key="2">
    <source>
        <dbReference type="EMBL" id="RIY42491.1"/>
    </source>
</evidence>
<sequence>MNVTLFHLMSYADLDFEATKEYETVWMKLPNKFYDPVKGHKLYNRYLDELEYAETLGFDGVAVNEHHQTAYGLMPSPVVMASALARRTQRVKIAILGSALPLREHPMTVAEEYAMLDVITGGRLIAGFVRGIGAEYHTFGLNPTISHERFHEAHDLIVQAWTQPGPTSFSGKHYNVDYVNLWPRPFQNPHPPIWVPSQGSKETIDWAAHPDHRYTYLQTFSPAKAVQKYLQSYRDTAEQFGYEADDSQLGWAVPVYVADTDEQAINEAREPFELFRNRLLKMPFEMLLPPGYSSRDSLKRIMAAKAMLSQDLTIETAIDMGMLVCGSPATVRQQLESHWNEMHFGNLLTMLHFGNLSEELTRRNMDMFAKEILPGLQTMKRAAPAQASA</sequence>
<dbReference type="SUPFAM" id="SSF51679">
    <property type="entry name" value="Bacterial luciferase-like"/>
    <property type="match status" value="1"/>
</dbReference>
<dbReference type="PANTHER" id="PTHR30137">
    <property type="entry name" value="LUCIFERASE-LIKE MONOOXYGENASE"/>
    <property type="match status" value="1"/>
</dbReference>
<dbReference type="GO" id="GO:0005829">
    <property type="term" value="C:cytosol"/>
    <property type="evidence" value="ECO:0007669"/>
    <property type="project" value="TreeGrafter"/>
</dbReference>